<keyword evidence="12" id="KW-1185">Reference proteome</keyword>
<comment type="subcellular location">
    <subcellularLocation>
        <location evidence="1">Nucleus</location>
    </subcellularLocation>
</comment>
<evidence type="ECO:0000256" key="4">
    <source>
        <dbReference type="ARBA" id="ARBA00022448"/>
    </source>
</evidence>
<feature type="compositionally biased region" description="Low complexity" evidence="8">
    <location>
        <begin position="120"/>
        <end position="132"/>
    </location>
</feature>
<protein>
    <recommendedName>
        <fullName evidence="3">Protein SDA1 homolog</fullName>
    </recommendedName>
</protein>
<evidence type="ECO:0000313" key="13">
    <source>
        <dbReference type="WBParaSite" id="maker-uti_cns_0012124-snap-gene-0.2-mRNA-1"/>
    </source>
</evidence>
<feature type="compositionally biased region" description="Low complexity" evidence="8">
    <location>
        <begin position="96"/>
        <end position="105"/>
    </location>
</feature>
<feature type="compositionally biased region" description="Low complexity" evidence="8">
    <location>
        <begin position="388"/>
        <end position="401"/>
    </location>
</feature>
<comment type="similarity">
    <text evidence="2">Belongs to the SDA1 family.</text>
</comment>
<evidence type="ECO:0000256" key="1">
    <source>
        <dbReference type="ARBA" id="ARBA00004123"/>
    </source>
</evidence>
<feature type="region of interest" description="Disordered" evidence="8">
    <location>
        <begin position="230"/>
        <end position="323"/>
    </location>
</feature>
<dbReference type="GO" id="GO:0042273">
    <property type="term" value="P:ribosomal large subunit biogenesis"/>
    <property type="evidence" value="ECO:0007669"/>
    <property type="project" value="InterPro"/>
</dbReference>
<feature type="region of interest" description="Disordered" evidence="8">
    <location>
        <begin position="338"/>
        <end position="358"/>
    </location>
</feature>
<dbReference type="GO" id="GO:0005730">
    <property type="term" value="C:nucleolus"/>
    <property type="evidence" value="ECO:0007669"/>
    <property type="project" value="TreeGrafter"/>
</dbReference>
<feature type="compositionally biased region" description="Pro residues" evidence="8">
    <location>
        <begin position="106"/>
        <end position="119"/>
    </location>
</feature>
<name>A0A1I8IEQ4_9PLAT</name>
<evidence type="ECO:0000259" key="9">
    <source>
        <dbReference type="Pfam" id="PF05285"/>
    </source>
</evidence>
<accession>A0A1I8IEQ4</accession>
<dbReference type="Pfam" id="PF05285">
    <property type="entry name" value="SDA1_dom"/>
    <property type="match status" value="1"/>
</dbReference>
<dbReference type="GO" id="GO:0000055">
    <property type="term" value="P:ribosomal large subunit export from nucleus"/>
    <property type="evidence" value="ECO:0007669"/>
    <property type="project" value="InterPro"/>
</dbReference>
<feature type="region of interest" description="Disordered" evidence="8">
    <location>
        <begin position="1157"/>
        <end position="1185"/>
    </location>
</feature>
<feature type="compositionally biased region" description="Low complexity" evidence="8">
    <location>
        <begin position="1385"/>
        <end position="1397"/>
    </location>
</feature>
<dbReference type="InterPro" id="IPR012977">
    <property type="entry name" value="SDA1_N"/>
</dbReference>
<reference evidence="13" key="1">
    <citation type="submission" date="2016-11" db="UniProtKB">
        <authorList>
            <consortium name="WormBaseParasite"/>
        </authorList>
    </citation>
    <scope>IDENTIFICATION</scope>
</reference>
<feature type="region of interest" description="Disordered" evidence="8">
    <location>
        <begin position="1526"/>
        <end position="1630"/>
    </location>
</feature>
<sequence length="1755" mass="191847">KGCCCCCTACRPAAVDELSSCDLGRRSEAPEAAPTPLVADSVTGELKTHSRPRGVNRPPLVGELIHASFGGRAACLGRLVGQRDLLSKLTSSMLMSASSMSSPSDRTPPPPPPPLPTRPSPSASSPSSSLTRGLWRRLWRHRPRRFMLRRFGSRNAAASATAAAAAAAATAAATQTVFNAIIFEQVGLSGVQKKRRQRRSRTSGGPAECRTWLASRSPNWTENSRHFLRNCEAGGPASSNSISSPFSTRRRRARSASASRRRRAAAPEPGFLLSRSCSTTGAGDSAEVRVLTTDRQSSADRQLADRSSWRRSGQRASRCGSAEAAELAEPSWLALRRHSRRQGSQRGRPPPSPDVAAAGRSFSEFSARFNRISRGLSRGQQNRLTETSSSCSCGQQAASSGRWGSPQPVSRRARRATHRPRKSVTMPTGGGGDGDTKLRAAASPGLVTSAVPSASTATARSRVRAADASSGDSEAIASAAARCCRRGRRFGLGADAAAAAAEATAARAMNKSCPRSLMWFVVRSRAGAESNVAVAGSAFGLLSSALEMGCLESDVRVLGRLLLLLLDLLCRWLDARRIADGSWRVVGISHLGQRRESLIRQHVGADAAARRLLVVLRHRRLLLLLRQFSKRLLLRLRSGRTDSTRASGTGAGTEAAFALLPAPLTPPKVAVNAATTAWFAPPSPDFYLFCLLKRPLCGHHLEFNEEVISLANEWLEDQLAEFCTSGIRALRYRWQRSAFIHRQCDYVVQQCNLFNNNQPQFTRLPHLLIEHFPSSPFQLSLNVIANPIANPVAAKSALNGQGGGVTSIGDDGLAQLAQFVSATALFGQQGIVGFQLLLAWGAAVAGLDDSLVQIARVQLAHRHDGRPAGPKPVVNVVRRWRRSGIGRQVQRRNGRRFGRQLGFGFCCLLGLQLIEEAGRQAGLRGSCRRVRGSLGGVQLGLQSAVVVAELTVQSGCPVVCILEFDSCRKFARLFDAFKLAPTKYDRELAEQVMFVSQVSHCYRDKVADFPLMLISLLKQSASLMDSEMRMAFCKALILMRNKGLVTPLDIMQLFCRLFKCQDKLLRRTLSSYIVQDVKNVNAKHKNAKLNSSLQNHMLAVIQEDSIASKKCAEIMVELYRRGVWRDAKTVNFIGTCCFSKVTKILVTGLRFFCSASEGDGGGASSDDDSDIDEESYKRQSKGATLAHRVGPKTNKRKKRLERQLQALKKHKKKKRRVDAFDTAALHLLHDPQTFAEKLLKQVETTSEPFEIRLLMLDLCSRLVGVHKLQRYLTPRQSDVTRLLLFAAQASHSMVPPDCLEPMVRTIADNFVTDRASAEAIAVGLNSIREICSRAPYAVTEELLGDLVQYRSYRDKNVSSAAKSLIQLYREANPAMLHRRDRGRPTAAQAEAAATSGSALAQFGQSDVKDYLPGAETLELMDGGEGGNDDDDWGEEEEEEDSDDGSGEWVDIPQSDDEDVASKTGSAAAGDAAATALDPTAARLRAQAVATSRILSQRDFKRLEQAQALKRIQATTSGRKRRLAEAAAATAAAGKDNNNDDNEISISAGDSGHPSGLAQLSDITRLAKRPKMSRLERMESAAEGRRNDPDSKKYGFQVRRMNPHASSTNAEKRKSKAFSMVKHKARGKTGTRSFRDKQIAFRDALLKRMRKTAFAIRRSSSLTRISPVRILFLVTLRKIIAQRARSRKKRLRISPMLSEADSCEELLSIDAVVTEVGESFKQQRRRPPHGKRFAYDNHLITFQLKATYSPTGFLEV</sequence>
<keyword evidence="7" id="KW-0539">Nucleus</keyword>
<feature type="region of interest" description="Disordered" evidence="8">
    <location>
        <begin position="189"/>
        <end position="210"/>
    </location>
</feature>
<evidence type="ECO:0000313" key="12">
    <source>
        <dbReference type="Proteomes" id="UP000095280"/>
    </source>
</evidence>
<feature type="domain" description="SDA1 N-terminal" evidence="10">
    <location>
        <begin position="994"/>
        <end position="1353"/>
    </location>
</feature>
<dbReference type="Pfam" id="PF08158">
    <property type="entry name" value="SDA1_HEAT"/>
    <property type="match status" value="1"/>
</dbReference>
<feature type="region of interest" description="Disordered" evidence="8">
    <location>
        <begin position="373"/>
        <end position="435"/>
    </location>
</feature>
<keyword evidence="6" id="KW-0653">Protein transport</keyword>
<evidence type="ECO:0000256" key="2">
    <source>
        <dbReference type="ARBA" id="ARBA00005783"/>
    </source>
</evidence>
<feature type="domain" description="SDA1 C-terminal" evidence="11">
    <location>
        <begin position="1605"/>
        <end position="1648"/>
    </location>
</feature>
<feature type="compositionally biased region" description="Acidic residues" evidence="8">
    <location>
        <begin position="1426"/>
        <end position="1445"/>
    </location>
</feature>
<organism evidence="12 13">
    <name type="scientific">Macrostomum lignano</name>
    <dbReference type="NCBI Taxonomy" id="282301"/>
    <lineage>
        <taxon>Eukaryota</taxon>
        <taxon>Metazoa</taxon>
        <taxon>Spiralia</taxon>
        <taxon>Lophotrochozoa</taxon>
        <taxon>Platyhelminthes</taxon>
        <taxon>Rhabditophora</taxon>
        <taxon>Macrostomorpha</taxon>
        <taxon>Macrostomida</taxon>
        <taxon>Macrostomidae</taxon>
        <taxon>Macrostomum</taxon>
    </lineage>
</organism>
<feature type="compositionally biased region" description="Basic residues" evidence="8">
    <location>
        <begin position="192"/>
        <end position="201"/>
    </location>
</feature>
<feature type="region of interest" description="Disordered" evidence="8">
    <location>
        <begin position="1375"/>
        <end position="1397"/>
    </location>
</feature>
<feature type="compositionally biased region" description="Polar residues" evidence="8">
    <location>
        <begin position="378"/>
        <end position="387"/>
    </location>
</feature>
<feature type="region of interest" description="Disordered" evidence="8">
    <location>
        <begin position="1417"/>
        <end position="1466"/>
    </location>
</feature>
<dbReference type="GO" id="GO:0015031">
    <property type="term" value="P:protein transport"/>
    <property type="evidence" value="ECO:0007669"/>
    <property type="project" value="UniProtKB-KW"/>
</dbReference>
<feature type="compositionally biased region" description="Basic residues" evidence="8">
    <location>
        <begin position="248"/>
        <end position="264"/>
    </location>
</feature>
<keyword evidence="4" id="KW-0813">Transport</keyword>
<feature type="compositionally biased region" description="Basic residues" evidence="8">
    <location>
        <begin position="411"/>
        <end position="422"/>
    </location>
</feature>
<feature type="compositionally biased region" description="Basic residues" evidence="8">
    <location>
        <begin position="1612"/>
        <end position="1628"/>
    </location>
</feature>
<evidence type="ECO:0000256" key="6">
    <source>
        <dbReference type="ARBA" id="ARBA00022927"/>
    </source>
</evidence>
<evidence type="ECO:0000256" key="7">
    <source>
        <dbReference type="ARBA" id="ARBA00023242"/>
    </source>
</evidence>
<feature type="domain" description="SDA1 middle" evidence="9">
    <location>
        <begin position="1428"/>
        <end position="1583"/>
    </location>
</feature>
<dbReference type="PANTHER" id="PTHR12730">
    <property type="entry name" value="HSDA/SDA1-RELATED"/>
    <property type="match status" value="1"/>
</dbReference>
<dbReference type="InterPro" id="IPR048292">
    <property type="entry name" value="SDA1_C"/>
</dbReference>
<dbReference type="Proteomes" id="UP000095280">
    <property type="component" value="Unplaced"/>
</dbReference>
<proteinExistence type="inferred from homology"/>
<evidence type="ECO:0000259" key="10">
    <source>
        <dbReference type="Pfam" id="PF08158"/>
    </source>
</evidence>
<feature type="compositionally biased region" description="Basic and acidic residues" evidence="8">
    <location>
        <begin position="1572"/>
        <end position="1592"/>
    </location>
</feature>
<dbReference type="SUPFAM" id="SSF48371">
    <property type="entry name" value="ARM repeat"/>
    <property type="match status" value="1"/>
</dbReference>
<dbReference type="InterPro" id="IPR016024">
    <property type="entry name" value="ARM-type_fold"/>
</dbReference>
<dbReference type="InterPro" id="IPR007949">
    <property type="entry name" value="SDA1_MD"/>
</dbReference>
<evidence type="ECO:0000256" key="5">
    <source>
        <dbReference type="ARBA" id="ARBA00022517"/>
    </source>
</evidence>
<evidence type="ECO:0000256" key="8">
    <source>
        <dbReference type="SAM" id="MobiDB-lite"/>
    </source>
</evidence>
<feature type="compositionally biased region" description="Low complexity" evidence="8">
    <location>
        <begin position="238"/>
        <end position="247"/>
    </location>
</feature>
<evidence type="ECO:0000259" key="11">
    <source>
        <dbReference type="Pfam" id="PF21638"/>
    </source>
</evidence>
<dbReference type="WBParaSite" id="maker-uti_cns_0012124-snap-gene-0.2-mRNA-1">
    <property type="protein sequence ID" value="maker-uti_cns_0012124-snap-gene-0.2-mRNA-1"/>
    <property type="gene ID" value="maker-uti_cns_0012124-snap-gene-0.2"/>
</dbReference>
<keyword evidence="5" id="KW-0690">Ribosome biogenesis</keyword>
<dbReference type="Pfam" id="PF21638">
    <property type="entry name" value="SDA1_C"/>
    <property type="match status" value="1"/>
</dbReference>
<dbReference type="InterPro" id="IPR027312">
    <property type="entry name" value="Sda1"/>
</dbReference>
<dbReference type="PANTHER" id="PTHR12730:SF0">
    <property type="entry name" value="PROTEIN SDA1 HOMOLOG"/>
    <property type="match status" value="1"/>
</dbReference>
<evidence type="ECO:0000256" key="3">
    <source>
        <dbReference type="ARBA" id="ARBA00013636"/>
    </source>
</evidence>
<feature type="region of interest" description="Disordered" evidence="8">
    <location>
        <begin position="96"/>
        <end position="132"/>
    </location>
</feature>